<dbReference type="PANTHER" id="PTHR43280">
    <property type="entry name" value="ARAC-FAMILY TRANSCRIPTIONAL REGULATOR"/>
    <property type="match status" value="1"/>
</dbReference>
<dbReference type="OrthoDB" id="5492415at2"/>
<keyword evidence="4" id="KW-0812">Transmembrane</keyword>
<dbReference type="SMART" id="SM00342">
    <property type="entry name" value="HTH_ARAC"/>
    <property type="match status" value="1"/>
</dbReference>
<dbReference type="GO" id="GO:0003700">
    <property type="term" value="F:DNA-binding transcription factor activity"/>
    <property type="evidence" value="ECO:0007669"/>
    <property type="project" value="InterPro"/>
</dbReference>
<evidence type="ECO:0000256" key="1">
    <source>
        <dbReference type="ARBA" id="ARBA00023015"/>
    </source>
</evidence>
<keyword evidence="4" id="KW-1133">Transmembrane helix</keyword>
<dbReference type="RefSeq" id="WP_143080053.1">
    <property type="nucleotide sequence ID" value="NZ_FOXS01000001.1"/>
</dbReference>
<dbReference type="InterPro" id="IPR018060">
    <property type="entry name" value="HTH_AraC"/>
</dbReference>
<evidence type="ECO:0000259" key="5">
    <source>
        <dbReference type="PROSITE" id="PS01124"/>
    </source>
</evidence>
<dbReference type="InterPro" id="IPR018062">
    <property type="entry name" value="HTH_AraC-typ_CS"/>
</dbReference>
<keyword evidence="1" id="KW-0805">Transcription regulation</keyword>
<feature type="domain" description="HTH araC/xylS-type" evidence="5">
    <location>
        <begin position="96"/>
        <end position="203"/>
    </location>
</feature>
<dbReference type="PANTHER" id="PTHR43280:SF29">
    <property type="entry name" value="ARAC-FAMILY TRANSCRIPTIONAL REGULATOR"/>
    <property type="match status" value="1"/>
</dbReference>
<protein>
    <submittedName>
        <fullName evidence="6">Helix-turn-helix domain-containing protein</fullName>
    </submittedName>
</protein>
<keyword evidence="7" id="KW-1185">Reference proteome</keyword>
<accession>A0A1I5UJI2</accession>
<dbReference type="Pfam" id="PF12833">
    <property type="entry name" value="HTH_18"/>
    <property type="match status" value="1"/>
</dbReference>
<keyword evidence="4" id="KW-0472">Membrane</keyword>
<sequence>MRWLWVFTGLNTLLYPPVLLAMLLPFSTAYTTIFTVCVLGLYLLTASTLLLLRPQVLYGIRSPQLSGDEALLLPLPAPAKPEDASRAYSLSEEKKQEYRARIEAHMLQQPFRRKGYGIKDLAEETAIPPHHLSAFINQEYRMNFSDFINRQRVNYIKERMAQLDWRQLTLEGLALEAGFGNRTTFFRAFVKLTGSTPSEYQAQVAASS</sequence>
<dbReference type="InterPro" id="IPR009057">
    <property type="entry name" value="Homeodomain-like_sf"/>
</dbReference>
<dbReference type="AlphaFoldDB" id="A0A1I5UJI2"/>
<feature type="transmembrane region" description="Helical" evidence="4">
    <location>
        <begin position="30"/>
        <end position="52"/>
    </location>
</feature>
<organism evidence="6 7">
    <name type="scientific">Hymenobacter arizonensis</name>
    <name type="common">Siccationidurans arizonensis</name>
    <dbReference type="NCBI Taxonomy" id="1227077"/>
    <lineage>
        <taxon>Bacteria</taxon>
        <taxon>Pseudomonadati</taxon>
        <taxon>Bacteroidota</taxon>
        <taxon>Cytophagia</taxon>
        <taxon>Cytophagales</taxon>
        <taxon>Hymenobacteraceae</taxon>
        <taxon>Hymenobacter</taxon>
    </lineage>
</organism>
<dbReference type="Proteomes" id="UP000199029">
    <property type="component" value="Unassembled WGS sequence"/>
</dbReference>
<dbReference type="SUPFAM" id="SSF46689">
    <property type="entry name" value="Homeodomain-like"/>
    <property type="match status" value="1"/>
</dbReference>
<evidence type="ECO:0000256" key="3">
    <source>
        <dbReference type="ARBA" id="ARBA00023163"/>
    </source>
</evidence>
<gene>
    <name evidence="6" type="ORF">SAMN04515668_0944</name>
</gene>
<keyword evidence="2" id="KW-0238">DNA-binding</keyword>
<evidence type="ECO:0000313" key="6">
    <source>
        <dbReference type="EMBL" id="SFP95197.1"/>
    </source>
</evidence>
<dbReference type="EMBL" id="FOXS01000001">
    <property type="protein sequence ID" value="SFP95197.1"/>
    <property type="molecule type" value="Genomic_DNA"/>
</dbReference>
<evidence type="ECO:0000256" key="2">
    <source>
        <dbReference type="ARBA" id="ARBA00023125"/>
    </source>
</evidence>
<evidence type="ECO:0000313" key="7">
    <source>
        <dbReference type="Proteomes" id="UP000199029"/>
    </source>
</evidence>
<dbReference type="GO" id="GO:0043565">
    <property type="term" value="F:sequence-specific DNA binding"/>
    <property type="evidence" value="ECO:0007669"/>
    <property type="project" value="InterPro"/>
</dbReference>
<reference evidence="7" key="1">
    <citation type="submission" date="2016-10" db="EMBL/GenBank/DDBJ databases">
        <authorList>
            <person name="Varghese N."/>
            <person name="Submissions S."/>
        </authorList>
    </citation>
    <scope>NUCLEOTIDE SEQUENCE [LARGE SCALE GENOMIC DNA]</scope>
    <source>
        <strain evidence="7">OR362-8,ATCC BAA-1266,JCM 13504</strain>
    </source>
</reference>
<name>A0A1I5UJI2_HYMAR</name>
<dbReference type="PROSITE" id="PS00041">
    <property type="entry name" value="HTH_ARAC_FAMILY_1"/>
    <property type="match status" value="1"/>
</dbReference>
<proteinExistence type="predicted"/>
<evidence type="ECO:0000256" key="4">
    <source>
        <dbReference type="SAM" id="Phobius"/>
    </source>
</evidence>
<keyword evidence="3" id="KW-0804">Transcription</keyword>
<dbReference type="PROSITE" id="PS01124">
    <property type="entry name" value="HTH_ARAC_FAMILY_2"/>
    <property type="match status" value="1"/>
</dbReference>
<dbReference type="Gene3D" id="1.10.10.60">
    <property type="entry name" value="Homeodomain-like"/>
    <property type="match status" value="2"/>
</dbReference>
<dbReference type="STRING" id="1227077.SAMN04515668_0944"/>